<dbReference type="EMBL" id="CP001043">
    <property type="protein sequence ID" value="ACC69439.1"/>
    <property type="molecule type" value="Genomic_DNA"/>
</dbReference>
<evidence type="ECO:0000313" key="5">
    <source>
        <dbReference type="Proteomes" id="UP000001192"/>
    </source>
</evidence>
<evidence type="ECO:0000259" key="3">
    <source>
        <dbReference type="Pfam" id="PF01935"/>
    </source>
</evidence>
<dbReference type="Pfam" id="PF01935">
    <property type="entry name" value="DUF87"/>
    <property type="match status" value="1"/>
</dbReference>
<evidence type="ECO:0000256" key="1">
    <source>
        <dbReference type="SAM" id="Coils"/>
    </source>
</evidence>
<dbReference type="HOGENOM" id="CLU_245233_0_0_4"/>
<dbReference type="PANTHER" id="PTHR42957">
    <property type="entry name" value="HELICASE MJ1565-RELATED"/>
    <property type="match status" value="1"/>
</dbReference>
<feature type="domain" description="Helicase HerA central" evidence="3">
    <location>
        <begin position="1236"/>
        <end position="1440"/>
    </location>
</feature>
<feature type="compositionally biased region" description="Basic and acidic residues" evidence="2">
    <location>
        <begin position="1552"/>
        <end position="1563"/>
    </location>
</feature>
<dbReference type="InterPro" id="IPR002789">
    <property type="entry name" value="HerA_central"/>
</dbReference>
<evidence type="ECO:0000256" key="2">
    <source>
        <dbReference type="SAM" id="MobiDB-lite"/>
    </source>
</evidence>
<dbReference type="STRING" id="391038.Bphy_0246"/>
<proteinExistence type="predicted"/>
<feature type="region of interest" description="Disordered" evidence="2">
    <location>
        <begin position="338"/>
        <end position="357"/>
    </location>
</feature>
<dbReference type="eggNOG" id="COG0433">
    <property type="taxonomic scope" value="Bacteria"/>
</dbReference>
<organism evidence="4 5">
    <name type="scientific">Paraburkholderia phymatum (strain DSM 17167 / CIP 108236 / LMG 21445 / STM815)</name>
    <name type="common">Burkholderia phymatum</name>
    <dbReference type="NCBI Taxonomy" id="391038"/>
    <lineage>
        <taxon>Bacteria</taxon>
        <taxon>Pseudomonadati</taxon>
        <taxon>Pseudomonadota</taxon>
        <taxon>Betaproteobacteria</taxon>
        <taxon>Burkholderiales</taxon>
        <taxon>Burkholderiaceae</taxon>
        <taxon>Paraburkholderia</taxon>
    </lineage>
</organism>
<dbReference type="RefSeq" id="WP_012399668.1">
    <property type="nucleotide sequence ID" value="NC_010622.1"/>
</dbReference>
<keyword evidence="1" id="KW-0175">Coiled coil</keyword>
<dbReference type="OrthoDB" id="9806951at2"/>
<name>B2JC75_PARP8</name>
<keyword evidence="5" id="KW-1185">Reference proteome</keyword>
<evidence type="ECO:0000313" key="4">
    <source>
        <dbReference type="EMBL" id="ACC69439.1"/>
    </source>
</evidence>
<dbReference type="Gene3D" id="3.40.50.300">
    <property type="entry name" value="P-loop containing nucleotide triphosphate hydrolases"/>
    <property type="match status" value="2"/>
</dbReference>
<dbReference type="KEGG" id="bph:Bphy_0246"/>
<dbReference type="SUPFAM" id="SSF52540">
    <property type="entry name" value="P-loop containing nucleoside triphosphate hydrolases"/>
    <property type="match status" value="1"/>
</dbReference>
<dbReference type="InterPro" id="IPR008571">
    <property type="entry name" value="HerA-like"/>
</dbReference>
<reference evidence="5" key="1">
    <citation type="journal article" date="2014" name="Stand. Genomic Sci.">
        <title>Complete genome sequence of Burkholderia phymatum STM815(T), a broad host range and efficient nitrogen-fixing symbiont of Mimosa species.</title>
        <authorList>
            <person name="Moulin L."/>
            <person name="Klonowska A."/>
            <person name="Caroline B."/>
            <person name="Booth K."/>
            <person name="Vriezen J.A."/>
            <person name="Melkonian R."/>
            <person name="James E.K."/>
            <person name="Young J.P."/>
            <person name="Bena G."/>
            <person name="Hauser L."/>
            <person name="Land M."/>
            <person name="Kyrpides N."/>
            <person name="Bruce D."/>
            <person name="Chain P."/>
            <person name="Copeland A."/>
            <person name="Pitluck S."/>
            <person name="Woyke T."/>
            <person name="Lizotte-Waniewski M."/>
            <person name="Bristow J."/>
            <person name="Riley M."/>
        </authorList>
    </citation>
    <scope>NUCLEOTIDE SEQUENCE [LARGE SCALE GENOMIC DNA]</scope>
    <source>
        <strain evidence="5">DSM 17167 / CIP 108236 / LMG 21445 / STM815</strain>
    </source>
</reference>
<dbReference type="Proteomes" id="UP000001192">
    <property type="component" value="Chromosome 1"/>
</dbReference>
<gene>
    <name evidence="4" type="ordered locus">Bphy_0246</name>
</gene>
<accession>B2JC75</accession>
<feature type="region of interest" description="Disordered" evidence="2">
    <location>
        <begin position="1551"/>
        <end position="1577"/>
    </location>
</feature>
<dbReference type="InterPro" id="IPR027417">
    <property type="entry name" value="P-loop_NTPase"/>
</dbReference>
<feature type="coiled-coil region" evidence="1">
    <location>
        <begin position="477"/>
        <end position="504"/>
    </location>
</feature>
<sequence length="1577" mass="173576">MSELMVEISNQVSRQITDLLLAELDASTGRGEFGVVVHDASVFDRKYLLARLPDIFKGTKARLRVAVVGQHDDVATFKALNEKYATLVASDEESAVQWRNQNLKTIVVLTDEPLTKQGSLKDFSIMSEAKLIIRLCDQQRDHAEVLWLRTLWDALKSTRGPALSLQKIATFAAALQRLTPLERSVKAPRNLHALGLFPDTHLAEESSEGRIIRRLKANAELLNMVSNATPEDLDRMATYCRQLAAKEKVKFNAIRKRLRAIGERSSADLTDLEFSDVQQIWRGKVMSPTARLDTGSDGTVSPDKVPVESVVAQLLLDGGAEQLADLAERVEQLADQAQNDQINSDDEPLGSADVSDGTNATSFQAVTSVDANIIALSSSRSTNEDWGGVIDIESDRLDALTEITAFKAWQPFKCSQFKEWLGEFVSADLAPATCLDLFDLLAKNRAELLEYISELTVSPVAVLGGRPKALAAAEGYLQTYDQLLKQLQATYQEMYAQASDEAERLVHWLLAMELYVYRRDGITEVLLSPVHPLNLWRSVAIVKDLQSLGGKLSDTERATLIAASAEDVQLLNVLVLPQIDGVNSQASLLGHAGGVGHLPLFKEAPRGVLEPDGIKSVTAFATLIAQLRPFARPGLQVMFVNAPRPGRFLEAVLDVLDLDNTSAEDTFWGVHFRYRYTSDDTRGWTSEFENIDDQTKDRIRSGQERGLISVSVDPEIRTWPDVIEEARRLPAHLTVVFDPFEVRTALVARAGLHDLSPWMPSCEYRYNKLKKQIMVVPVAEEEIFATYFSAATLVHRELKQSTATHQPQVSSVRTWLDELADSSIWTIIADPHRVLVPRLGEAEVIDRRIEGARQITAFGRDLSPFVRRLDQQLRRTHYVADPETLEELVRDLVAMEPNGILGLVGGDKSKHIKGALGKLIAMRWYRGLDPSGLAVSLDTQNAQRWLTAGGHSNEKADLIGLREENGELIIDVIEVKTHDEGVPYSVQNGVVAGHAVNQVLSTLHALAEVFGGSNLSPLAKPRREVLREHLYTALLRDLNPQYIERWHSLLQDLFDGALTVRLSGRIVHVQLASIATTPSAVLQSKVGVPIEINTLAATEVGLVLTSTKVVAETALLERIDASTKVIPESIDPTQAYHLLSSTSAETTIENSLEGSTSIVVNDSREDGNGEPIRSTKNMARIQNVSPSDRAVHEVTKRQEAVSTGGPSGSLDIMLGKEVNSSQPVSWAPGRQSNGFFLVLGASGSGKTETLKVLGKGVSDHGVPVLVLDFHGDVQFPGLRSVLLSSGTSSTIGVNPMELDSQSAEETGLYDQRKVIRDMIRNAVPALGHRQGAILRDAIEAAYTTAGFSDTDPATWRNAPPTFADVEQILGGWAEDDARKSQRASIEGCLAAVQEIFEHPIFQRTEHVSVEEILAESVRLDLSKLTDEVRYIAAETLLRKIFRVLRLKGPIPVQPVDDRQRFRLFVVVDEAKILSTGGGDPDAPDRILNLLFTEARKFGLGMILASQMSDHFGSEVKANAATWLVLKPMDIREAKKNAPNVHMEPEALTSLKGKGDGYFRDRSSPRARRVQVEPLKSD</sequence>
<dbReference type="PANTHER" id="PTHR42957:SF1">
    <property type="entry name" value="HELICASE MJ1565-RELATED"/>
    <property type="match status" value="1"/>
</dbReference>
<protein>
    <recommendedName>
        <fullName evidence="3">Helicase HerA central domain-containing protein</fullName>
    </recommendedName>
</protein>